<dbReference type="InterPro" id="IPR010432">
    <property type="entry name" value="RDD"/>
</dbReference>
<evidence type="ECO:0000256" key="3">
    <source>
        <dbReference type="ARBA" id="ARBA00022692"/>
    </source>
</evidence>
<evidence type="ECO:0000313" key="9">
    <source>
        <dbReference type="Proteomes" id="UP001597214"/>
    </source>
</evidence>
<evidence type="ECO:0000256" key="5">
    <source>
        <dbReference type="ARBA" id="ARBA00023136"/>
    </source>
</evidence>
<protein>
    <submittedName>
        <fullName evidence="8">RDD family protein</fullName>
    </submittedName>
</protein>
<feature type="transmembrane region" description="Helical" evidence="6">
    <location>
        <begin position="12"/>
        <end position="32"/>
    </location>
</feature>
<proteinExistence type="predicted"/>
<dbReference type="EMBL" id="JBHUEM010000057">
    <property type="protein sequence ID" value="MFD1739760.1"/>
    <property type="molecule type" value="Genomic_DNA"/>
</dbReference>
<evidence type="ECO:0000256" key="6">
    <source>
        <dbReference type="SAM" id="Phobius"/>
    </source>
</evidence>
<comment type="caution">
    <text evidence="8">The sequence shown here is derived from an EMBL/GenBank/DDBJ whole genome shotgun (WGS) entry which is preliminary data.</text>
</comment>
<evidence type="ECO:0000256" key="2">
    <source>
        <dbReference type="ARBA" id="ARBA00022475"/>
    </source>
</evidence>
<dbReference type="Proteomes" id="UP001597214">
    <property type="component" value="Unassembled WGS sequence"/>
</dbReference>
<sequence>MSEIKLASRKSRILAYLIDHFVLSLFLVIPFTILMANEDIESDFLFALFPIWMIIFFIFYCLKDSFKGISLGKWVIGIGVRDENDRSDIPSIPRLFLRNLLLVIWPIEFIVLAINKNKQRLGDKVANTIVIKVREMGVWKKIVVVLLAIVISFVLFLSAIVLSMKNSEAYEAAITFIESNENIVGETGGIEGYGFLPSGSIQTSNGYGESVFTIEVKGKEKDIYVEVYLTKVPNQNWKVEEVHYE</sequence>
<evidence type="ECO:0000259" key="7">
    <source>
        <dbReference type="Pfam" id="PF06271"/>
    </source>
</evidence>
<keyword evidence="4 6" id="KW-1133">Transmembrane helix</keyword>
<gene>
    <name evidence="8" type="ORF">ACFSCX_25155</name>
</gene>
<evidence type="ECO:0000256" key="4">
    <source>
        <dbReference type="ARBA" id="ARBA00022989"/>
    </source>
</evidence>
<keyword evidence="9" id="KW-1185">Reference proteome</keyword>
<dbReference type="InterPro" id="IPR051791">
    <property type="entry name" value="Pra-immunoreactive"/>
</dbReference>
<reference evidence="9" key="1">
    <citation type="journal article" date="2019" name="Int. J. Syst. Evol. Microbiol.">
        <title>The Global Catalogue of Microorganisms (GCM) 10K type strain sequencing project: providing services to taxonomists for standard genome sequencing and annotation.</title>
        <authorList>
            <consortium name="The Broad Institute Genomics Platform"/>
            <consortium name="The Broad Institute Genome Sequencing Center for Infectious Disease"/>
            <person name="Wu L."/>
            <person name="Ma J."/>
        </authorList>
    </citation>
    <scope>NUCLEOTIDE SEQUENCE [LARGE SCALE GENOMIC DNA]</scope>
    <source>
        <strain evidence="9">CCUG 49339</strain>
    </source>
</reference>
<keyword evidence="2" id="KW-1003">Cell membrane</keyword>
<dbReference type="PANTHER" id="PTHR36115">
    <property type="entry name" value="PROLINE-RICH ANTIGEN HOMOLOG-RELATED"/>
    <property type="match status" value="1"/>
</dbReference>
<feature type="transmembrane region" description="Helical" evidence="6">
    <location>
        <begin position="44"/>
        <end position="62"/>
    </location>
</feature>
<keyword evidence="3 6" id="KW-0812">Transmembrane</keyword>
<keyword evidence="5 6" id="KW-0472">Membrane</keyword>
<dbReference type="Pfam" id="PF06271">
    <property type="entry name" value="RDD"/>
    <property type="match status" value="1"/>
</dbReference>
<feature type="domain" description="RDD" evidence="7">
    <location>
        <begin position="7"/>
        <end position="127"/>
    </location>
</feature>
<evidence type="ECO:0000256" key="1">
    <source>
        <dbReference type="ARBA" id="ARBA00004651"/>
    </source>
</evidence>
<feature type="transmembrane region" description="Helical" evidence="6">
    <location>
        <begin position="142"/>
        <end position="162"/>
    </location>
</feature>
<name>A0ABW4LX34_9BACI</name>
<dbReference type="RefSeq" id="WP_377931014.1">
    <property type="nucleotide sequence ID" value="NZ_JBHUEM010000057.1"/>
</dbReference>
<dbReference type="PANTHER" id="PTHR36115:SF6">
    <property type="entry name" value="PROLINE-RICH ANTIGEN HOMOLOG"/>
    <property type="match status" value="1"/>
</dbReference>
<feature type="transmembrane region" description="Helical" evidence="6">
    <location>
        <begin position="95"/>
        <end position="114"/>
    </location>
</feature>
<organism evidence="8 9">
    <name type="scientific">Bacillus salitolerans</name>
    <dbReference type="NCBI Taxonomy" id="1437434"/>
    <lineage>
        <taxon>Bacteria</taxon>
        <taxon>Bacillati</taxon>
        <taxon>Bacillota</taxon>
        <taxon>Bacilli</taxon>
        <taxon>Bacillales</taxon>
        <taxon>Bacillaceae</taxon>
        <taxon>Bacillus</taxon>
    </lineage>
</organism>
<accession>A0ABW4LX34</accession>
<evidence type="ECO:0000313" key="8">
    <source>
        <dbReference type="EMBL" id="MFD1739760.1"/>
    </source>
</evidence>
<comment type="subcellular location">
    <subcellularLocation>
        <location evidence="1">Cell membrane</location>
        <topology evidence="1">Multi-pass membrane protein</topology>
    </subcellularLocation>
</comment>